<dbReference type="AlphaFoldDB" id="A0A7W8BGR7"/>
<evidence type="ECO:0000313" key="1">
    <source>
        <dbReference type="EMBL" id="MBB5123052.1"/>
    </source>
</evidence>
<dbReference type="Proteomes" id="UP000528608">
    <property type="component" value="Unassembled WGS sequence"/>
</dbReference>
<evidence type="ECO:0000313" key="2">
    <source>
        <dbReference type="Proteomes" id="UP000528608"/>
    </source>
</evidence>
<evidence type="ECO:0008006" key="3">
    <source>
        <dbReference type="Google" id="ProtNLM"/>
    </source>
</evidence>
<gene>
    <name evidence="1" type="ORF">FHS36_006529</name>
</gene>
<dbReference type="RefSeq" id="WP_146045506.1">
    <property type="nucleotide sequence ID" value="NZ_JACHJF010000040.1"/>
</dbReference>
<protein>
    <recommendedName>
        <fullName evidence="3">Lipoprotein</fullName>
    </recommendedName>
</protein>
<comment type="caution">
    <text evidence="1">The sequence shown here is derived from an EMBL/GenBank/DDBJ whole genome shotgun (WGS) entry which is preliminary data.</text>
</comment>
<dbReference type="PROSITE" id="PS51257">
    <property type="entry name" value="PROKAR_LIPOPROTEIN"/>
    <property type="match status" value="1"/>
</dbReference>
<accession>A0A7W8BGR7</accession>
<dbReference type="EMBL" id="JACHJF010000040">
    <property type="protein sequence ID" value="MBB5123052.1"/>
    <property type="molecule type" value="Genomic_DNA"/>
</dbReference>
<sequence>MTRRPAIALGVLALTGIAGGAACALGALTLNLIAAEGECEVFWRNGDVQFKTSTPGTSRNSFTVKATSGSVEISGDPAALATDPVALAKAITYRGAGTGGFELSTADGRTVAVSEPDGTLPTGGVSFVVKSPENPAGTRIPVFSYPAPATLQPELHLLPVVSVQVHVITPVDFTPEFAAVLNDAFGPVAKGGDKFAFCTGDFNA</sequence>
<reference evidence="1 2" key="1">
    <citation type="submission" date="2020-08" db="EMBL/GenBank/DDBJ databases">
        <title>Genomic Encyclopedia of Type Strains, Phase III (KMG-III): the genomes of soil and plant-associated and newly described type strains.</title>
        <authorList>
            <person name="Whitman W."/>
        </authorList>
    </citation>
    <scope>NUCLEOTIDE SEQUENCE [LARGE SCALE GENOMIC DNA]</scope>
    <source>
        <strain evidence="1 2">CECT 3259</strain>
    </source>
</reference>
<dbReference type="OrthoDB" id="4310465at2"/>
<proteinExistence type="predicted"/>
<organism evidence="1 2">
    <name type="scientific">Streptomyces eurocidicus</name>
    <name type="common">Streptoverticillium eurocidicus</name>
    <dbReference type="NCBI Taxonomy" id="66423"/>
    <lineage>
        <taxon>Bacteria</taxon>
        <taxon>Bacillati</taxon>
        <taxon>Actinomycetota</taxon>
        <taxon>Actinomycetes</taxon>
        <taxon>Kitasatosporales</taxon>
        <taxon>Streptomycetaceae</taxon>
        <taxon>Streptomyces</taxon>
    </lineage>
</organism>
<name>A0A7W8BGR7_STREU</name>